<dbReference type="SUPFAM" id="SSF55729">
    <property type="entry name" value="Acyl-CoA N-acyltransferases (Nat)"/>
    <property type="match status" value="1"/>
</dbReference>
<comment type="caution">
    <text evidence="2">The sequence shown here is derived from an EMBL/GenBank/DDBJ whole genome shotgun (WGS) entry which is preliminary data.</text>
</comment>
<dbReference type="InterPro" id="IPR000182">
    <property type="entry name" value="GNAT_dom"/>
</dbReference>
<keyword evidence="2" id="KW-0808">Transferase</keyword>
<feature type="domain" description="N-acetyltransferase" evidence="1">
    <location>
        <begin position="2"/>
        <end position="147"/>
    </location>
</feature>
<dbReference type="PROSITE" id="PS51186">
    <property type="entry name" value="GNAT"/>
    <property type="match status" value="1"/>
</dbReference>
<keyword evidence="3" id="KW-1185">Reference proteome</keyword>
<reference evidence="2 3" key="1">
    <citation type="journal article" date="2014" name="Appl. Environ. Microbiol.">
        <title>Genomic encyclopedia of type strains of the genus Bifidobacterium.</title>
        <authorList>
            <person name="Milani C."/>
            <person name="Lugli G.A."/>
            <person name="Duranti S."/>
            <person name="Turroni F."/>
            <person name="Bottacini F."/>
            <person name="Mangifesta M."/>
            <person name="Sanchez B."/>
            <person name="Viappiani A."/>
            <person name="Mancabelli L."/>
            <person name="Taminiau B."/>
            <person name="Delcenserie V."/>
            <person name="Barrangou R."/>
            <person name="Margolles A."/>
            <person name="van Sinderen D."/>
            <person name="Ventura M."/>
        </authorList>
    </citation>
    <scope>NUCLEOTIDE SEQUENCE [LARGE SCALE GENOMIC DNA]</scope>
    <source>
        <strain evidence="2 3">DSM 19703</strain>
    </source>
</reference>
<dbReference type="STRING" id="1341695.BBOMB_1618"/>
<dbReference type="OrthoDB" id="3526335at2"/>
<dbReference type="Pfam" id="PF00583">
    <property type="entry name" value="Acetyltransf_1"/>
    <property type="match status" value="1"/>
</dbReference>
<evidence type="ECO:0000313" key="2">
    <source>
        <dbReference type="EMBL" id="KFF30443.1"/>
    </source>
</evidence>
<name>A0A086BNC9_9BIFI</name>
<accession>A0A086BNC9</accession>
<protein>
    <submittedName>
        <fullName evidence="2">Acetyltransferase, GNAT family</fullName>
    </submittedName>
</protein>
<dbReference type="eggNOG" id="COG1670">
    <property type="taxonomic scope" value="Bacteria"/>
</dbReference>
<dbReference type="Gene3D" id="3.40.630.30">
    <property type="match status" value="1"/>
</dbReference>
<sequence length="152" mass="17333">MIHLESIDRRNFYQVLELERPAGEPFVAPNSVSLAEAWLYRDENTVHPAAIYDDDTLVGFVMTHDRPEERIRDIWRILIPERFVNRGYGSGTLAILIRRLCADPDYDALVLSYVPGNAAAEHVYRKAGFQPTGEIDDGEVVMRYEESGQKHG</sequence>
<dbReference type="GO" id="GO:0016747">
    <property type="term" value="F:acyltransferase activity, transferring groups other than amino-acyl groups"/>
    <property type="evidence" value="ECO:0007669"/>
    <property type="project" value="InterPro"/>
</dbReference>
<proteinExistence type="predicted"/>
<dbReference type="AlphaFoldDB" id="A0A086BNC9"/>
<gene>
    <name evidence="2" type="ORF">BBOMB_1618</name>
</gene>
<dbReference type="EMBL" id="ATLK01000004">
    <property type="protein sequence ID" value="KFF30443.1"/>
    <property type="molecule type" value="Genomic_DNA"/>
</dbReference>
<dbReference type="InterPro" id="IPR016181">
    <property type="entry name" value="Acyl_CoA_acyltransferase"/>
</dbReference>
<dbReference type="RefSeq" id="WP_044088118.1">
    <property type="nucleotide sequence ID" value="NZ_ATLK01000004.1"/>
</dbReference>
<organism evidence="2 3">
    <name type="scientific">Bifidobacterium bombi DSM 19703</name>
    <dbReference type="NCBI Taxonomy" id="1341695"/>
    <lineage>
        <taxon>Bacteria</taxon>
        <taxon>Bacillati</taxon>
        <taxon>Actinomycetota</taxon>
        <taxon>Actinomycetes</taxon>
        <taxon>Bifidobacteriales</taxon>
        <taxon>Bifidobacteriaceae</taxon>
        <taxon>Bifidobacterium</taxon>
    </lineage>
</organism>
<evidence type="ECO:0000313" key="3">
    <source>
        <dbReference type="Proteomes" id="UP000028730"/>
    </source>
</evidence>
<evidence type="ECO:0000259" key="1">
    <source>
        <dbReference type="PROSITE" id="PS51186"/>
    </source>
</evidence>
<dbReference type="Proteomes" id="UP000028730">
    <property type="component" value="Unassembled WGS sequence"/>
</dbReference>